<dbReference type="RefSeq" id="WP_266140690.1">
    <property type="nucleotide sequence ID" value="NZ_JAPKNB010000006.1"/>
</dbReference>
<keyword evidence="1" id="KW-0472">Membrane</keyword>
<evidence type="ECO:0008006" key="4">
    <source>
        <dbReference type="Google" id="ProtNLM"/>
    </source>
</evidence>
<keyword evidence="1" id="KW-1133">Transmembrane helix</keyword>
<organism evidence="2 3">
    <name type="scientific">Alcaligenes phenolicus</name>
    <dbReference type="NCBI Taxonomy" id="232846"/>
    <lineage>
        <taxon>Bacteria</taxon>
        <taxon>Pseudomonadati</taxon>
        <taxon>Pseudomonadota</taxon>
        <taxon>Betaproteobacteria</taxon>
        <taxon>Burkholderiales</taxon>
        <taxon>Alcaligenaceae</taxon>
        <taxon>Alcaligenes</taxon>
    </lineage>
</organism>
<reference evidence="2" key="1">
    <citation type="submission" date="2022-11" db="EMBL/GenBank/DDBJ databases">
        <title>Biodiversity and phylogenetic relationships of bacteria.</title>
        <authorList>
            <person name="Machado R.A.R."/>
            <person name="Bhat A."/>
            <person name="Loulou A."/>
            <person name="Kallel S."/>
        </authorList>
    </citation>
    <scope>NUCLEOTIDE SEQUENCE</scope>
    <source>
        <strain evidence="2">DSM 16503</strain>
    </source>
</reference>
<dbReference type="AlphaFoldDB" id="A0AAW5VSW9"/>
<accession>A0AAW5VSW9</accession>
<feature type="transmembrane region" description="Helical" evidence="1">
    <location>
        <begin position="133"/>
        <end position="157"/>
    </location>
</feature>
<dbReference type="EMBL" id="JAPKNB010000006">
    <property type="protein sequence ID" value="MCX5565549.1"/>
    <property type="molecule type" value="Genomic_DNA"/>
</dbReference>
<evidence type="ECO:0000313" key="3">
    <source>
        <dbReference type="Proteomes" id="UP001208074"/>
    </source>
</evidence>
<gene>
    <name evidence="2" type="ORF">OSH02_09245</name>
</gene>
<comment type="caution">
    <text evidence="2">The sequence shown here is derived from an EMBL/GenBank/DDBJ whole genome shotgun (WGS) entry which is preliminary data.</text>
</comment>
<dbReference type="Proteomes" id="UP001208074">
    <property type="component" value="Unassembled WGS sequence"/>
</dbReference>
<feature type="transmembrane region" description="Helical" evidence="1">
    <location>
        <begin position="300"/>
        <end position="323"/>
    </location>
</feature>
<feature type="transmembrane region" description="Helical" evidence="1">
    <location>
        <begin position="31"/>
        <end position="50"/>
    </location>
</feature>
<feature type="transmembrane region" description="Helical" evidence="1">
    <location>
        <begin position="62"/>
        <end position="89"/>
    </location>
</feature>
<feature type="transmembrane region" description="Helical" evidence="1">
    <location>
        <begin position="274"/>
        <end position="294"/>
    </location>
</feature>
<name>A0AAW5VSW9_9BURK</name>
<evidence type="ECO:0000256" key="1">
    <source>
        <dbReference type="SAM" id="Phobius"/>
    </source>
</evidence>
<keyword evidence="1" id="KW-0812">Transmembrane</keyword>
<evidence type="ECO:0000313" key="2">
    <source>
        <dbReference type="EMBL" id="MCX5565549.1"/>
    </source>
</evidence>
<protein>
    <recommendedName>
        <fullName evidence="4">Nucleoside transporter/FeoB GTPase Gate domain-containing protein</fullName>
    </recommendedName>
</protein>
<feature type="transmembrane region" description="Helical" evidence="1">
    <location>
        <begin position="189"/>
        <end position="211"/>
    </location>
</feature>
<sequence>MLERASINQISQPSVVMLTFLRTTFSRSLRMFYTVARIMLPIMIAVRIAAQLGLIEQVGKLIGPIMALVGLPAEAGIVWATTALAGIYAGIGSMAALGDSLSFNVAQISVLGTMMLFAHNMPMEQAIVRRAGASFWFTATLRIVCALLYGGLLAWGLNSAGLLQEPVSLAWLYGQSNATQGGWQGWVDWLWGTASSLFMTWLIILGLLLILSALEKIGFTRLLTRLLLPLLRFSGLEERVAPTTTIGVLLGLSYGGALIIDESRQQNYSPRTRLLALSWLSLSHSLIEDTILILALGANIWVALVGRLVLTLLVIGLMARLTLPGSALYRRYLASASHPQDA</sequence>
<proteinExistence type="predicted"/>